<name>T1J6T0_STRMM</name>
<dbReference type="Pfam" id="PF10780">
    <property type="entry name" value="MRP_L53"/>
    <property type="match status" value="1"/>
</dbReference>
<dbReference type="Gene3D" id="3.40.30.10">
    <property type="entry name" value="Glutaredoxin"/>
    <property type="match status" value="1"/>
</dbReference>
<dbReference type="eggNOG" id="ENOG502S5XP">
    <property type="taxonomic scope" value="Eukaryota"/>
</dbReference>
<dbReference type="PANTHER" id="PTHR33618:SF1">
    <property type="entry name" value="LARGE RIBOSOMAL SUBUNIT PROTEIN ML53"/>
    <property type="match status" value="1"/>
</dbReference>
<evidence type="ECO:0000256" key="3">
    <source>
        <dbReference type="ARBA" id="ARBA00022946"/>
    </source>
</evidence>
<comment type="similarity">
    <text evidence="2">Belongs to the mitochondrion-specific ribosomal protein mL53 family.</text>
</comment>
<sequence length="138" mass="15780">MSIATIDRNLYFPLKKAIREHIKKINFRPIKQILFTFDPFHHSVNSTRQFLYHISSHKVHRTNPLCRLKTNIVNDRSDPSVAFTLANGENVVIKSSNFSLIELFELYQKYIAVHDVAPTTDSKALATTGKGKPSKGRK</sequence>
<keyword evidence="6" id="KW-0687">Ribonucleoprotein</keyword>
<keyword evidence="5" id="KW-0496">Mitochondrion</keyword>
<dbReference type="OMA" id="CDRQPAN"/>
<evidence type="ECO:0000256" key="8">
    <source>
        <dbReference type="ARBA" id="ARBA00042721"/>
    </source>
</evidence>
<organism evidence="9 10">
    <name type="scientific">Strigamia maritima</name>
    <name type="common">European centipede</name>
    <name type="synonym">Geophilus maritimus</name>
    <dbReference type="NCBI Taxonomy" id="126957"/>
    <lineage>
        <taxon>Eukaryota</taxon>
        <taxon>Metazoa</taxon>
        <taxon>Ecdysozoa</taxon>
        <taxon>Arthropoda</taxon>
        <taxon>Myriapoda</taxon>
        <taxon>Chilopoda</taxon>
        <taxon>Pleurostigmophora</taxon>
        <taxon>Geophilomorpha</taxon>
        <taxon>Linotaeniidae</taxon>
        <taxon>Strigamia</taxon>
    </lineage>
</organism>
<evidence type="ECO:0000313" key="10">
    <source>
        <dbReference type="Proteomes" id="UP000014500"/>
    </source>
</evidence>
<dbReference type="PhylomeDB" id="T1J6T0"/>
<proteinExistence type="inferred from homology"/>
<evidence type="ECO:0000313" key="9">
    <source>
        <dbReference type="EnsemblMetazoa" id="SMAR009356-PA"/>
    </source>
</evidence>
<accession>T1J6T0</accession>
<evidence type="ECO:0000256" key="7">
    <source>
        <dbReference type="ARBA" id="ARBA00035180"/>
    </source>
</evidence>
<dbReference type="InterPro" id="IPR052473">
    <property type="entry name" value="mtLSU_mL53"/>
</dbReference>
<keyword evidence="3" id="KW-0809">Transit peptide</keyword>
<evidence type="ECO:0000256" key="4">
    <source>
        <dbReference type="ARBA" id="ARBA00022980"/>
    </source>
</evidence>
<reference evidence="9" key="2">
    <citation type="submission" date="2015-02" db="UniProtKB">
        <authorList>
            <consortium name="EnsemblMetazoa"/>
        </authorList>
    </citation>
    <scope>IDENTIFICATION</scope>
</reference>
<keyword evidence="10" id="KW-1185">Reference proteome</keyword>
<evidence type="ECO:0000256" key="1">
    <source>
        <dbReference type="ARBA" id="ARBA00004173"/>
    </source>
</evidence>
<dbReference type="PANTHER" id="PTHR33618">
    <property type="entry name" value="39S RIBOSOMAL PROTEIN L53, MITOCHONDRIAL"/>
    <property type="match status" value="1"/>
</dbReference>
<dbReference type="Proteomes" id="UP000014500">
    <property type="component" value="Unassembled WGS sequence"/>
</dbReference>
<dbReference type="EnsemblMetazoa" id="SMAR009356-RA">
    <property type="protein sequence ID" value="SMAR009356-PA"/>
    <property type="gene ID" value="SMAR009356"/>
</dbReference>
<dbReference type="EMBL" id="JH431887">
    <property type="status" value="NOT_ANNOTATED_CDS"/>
    <property type="molecule type" value="Genomic_DNA"/>
</dbReference>
<comment type="subcellular location">
    <subcellularLocation>
        <location evidence="1">Mitochondrion</location>
    </subcellularLocation>
</comment>
<dbReference type="GO" id="GO:0005762">
    <property type="term" value="C:mitochondrial large ribosomal subunit"/>
    <property type="evidence" value="ECO:0007669"/>
    <property type="project" value="TreeGrafter"/>
</dbReference>
<keyword evidence="4" id="KW-0689">Ribosomal protein</keyword>
<protein>
    <recommendedName>
        <fullName evidence="7">Large ribosomal subunit protein mL53</fullName>
    </recommendedName>
    <alternativeName>
        <fullName evidence="8">39S ribosomal protein L53, mitochondrial</fullName>
    </alternativeName>
</protein>
<dbReference type="InterPro" id="IPR019716">
    <property type="entry name" value="Ribosomal_mL53"/>
</dbReference>
<evidence type="ECO:0000256" key="5">
    <source>
        <dbReference type="ARBA" id="ARBA00023128"/>
    </source>
</evidence>
<dbReference type="HOGENOM" id="CLU_113038_0_0_1"/>
<dbReference type="AlphaFoldDB" id="T1J6T0"/>
<evidence type="ECO:0000256" key="6">
    <source>
        <dbReference type="ARBA" id="ARBA00023274"/>
    </source>
</evidence>
<dbReference type="STRING" id="126957.T1J6T0"/>
<evidence type="ECO:0000256" key="2">
    <source>
        <dbReference type="ARBA" id="ARBA00005557"/>
    </source>
</evidence>
<reference evidence="10" key="1">
    <citation type="submission" date="2011-05" db="EMBL/GenBank/DDBJ databases">
        <authorList>
            <person name="Richards S.R."/>
            <person name="Qu J."/>
            <person name="Jiang H."/>
            <person name="Jhangiani S.N."/>
            <person name="Agravi P."/>
            <person name="Goodspeed R."/>
            <person name="Gross S."/>
            <person name="Mandapat C."/>
            <person name="Jackson L."/>
            <person name="Mathew T."/>
            <person name="Pu L."/>
            <person name="Thornton R."/>
            <person name="Saada N."/>
            <person name="Wilczek-Boney K.B."/>
            <person name="Lee S."/>
            <person name="Kovar C."/>
            <person name="Wu Y."/>
            <person name="Scherer S.E."/>
            <person name="Worley K.C."/>
            <person name="Muzny D.M."/>
            <person name="Gibbs R."/>
        </authorList>
    </citation>
    <scope>NUCLEOTIDE SEQUENCE</scope>
    <source>
        <strain evidence="10">Brora</strain>
    </source>
</reference>